<evidence type="ECO:0000313" key="3">
    <source>
        <dbReference type="Proteomes" id="UP000002494"/>
    </source>
</evidence>
<accession>A0ABK0M0L1</accession>
<reference evidence="2" key="3">
    <citation type="submission" date="2025-09" db="UniProtKB">
        <authorList>
            <consortium name="Ensembl"/>
        </authorList>
    </citation>
    <scope>IDENTIFICATION</scope>
    <source>
        <strain evidence="2">Brown Norway</strain>
    </source>
</reference>
<sequence length="120" mass="12765">MAQGPSPACEAAPAEPSSNLLPSASSVPTIGRQRRGLRLGIFILQRWVHGGVSATRPKGDTSARCLPTFCLHLPQSLLSFASKGQNTLEGATRTPSLTLISWPVQNQQPSVLCLASFLRT</sequence>
<evidence type="ECO:0000313" key="2">
    <source>
        <dbReference type="Ensembl" id="ENSRNOP00000108480.1"/>
    </source>
</evidence>
<feature type="region of interest" description="Disordered" evidence="1">
    <location>
        <begin position="1"/>
        <end position="27"/>
    </location>
</feature>
<protein>
    <submittedName>
        <fullName evidence="2">Uncharacterized protein</fullName>
    </submittedName>
</protein>
<reference evidence="2" key="1">
    <citation type="submission" date="2024-01" db="EMBL/GenBank/DDBJ databases">
        <title>GRCr8: a new rat reference genome assembly contstructed from accurate long reads and long range scaffolding.</title>
        <authorList>
            <person name="Doris P.A."/>
            <person name="Kalbfleisch T."/>
            <person name="Li K."/>
            <person name="Howe K."/>
            <person name="Wood J."/>
        </authorList>
    </citation>
    <scope>NUCLEOTIDE SEQUENCE [LARGE SCALE GENOMIC DNA]</scope>
    <source>
        <strain evidence="2">Brown Norway</strain>
    </source>
</reference>
<organism evidence="2 3">
    <name type="scientific">Rattus norvegicus</name>
    <name type="common">Rat</name>
    <dbReference type="NCBI Taxonomy" id="10116"/>
    <lineage>
        <taxon>Eukaryota</taxon>
        <taxon>Metazoa</taxon>
        <taxon>Chordata</taxon>
        <taxon>Craniata</taxon>
        <taxon>Vertebrata</taxon>
        <taxon>Euteleostomi</taxon>
        <taxon>Mammalia</taxon>
        <taxon>Eutheria</taxon>
        <taxon>Euarchontoglires</taxon>
        <taxon>Glires</taxon>
        <taxon>Rodentia</taxon>
        <taxon>Myomorpha</taxon>
        <taxon>Muroidea</taxon>
        <taxon>Muridae</taxon>
        <taxon>Murinae</taxon>
        <taxon>Rattus</taxon>
    </lineage>
</organism>
<name>A0ABK0M0L1_RAT</name>
<dbReference type="Ensembl" id="ENSRNOT00000146138.1">
    <property type="protein sequence ID" value="ENSRNOP00000108480.1"/>
    <property type="gene ID" value="ENSRNOG00000090818.1"/>
</dbReference>
<reference evidence="2" key="2">
    <citation type="submission" date="2025-08" db="UniProtKB">
        <authorList>
            <consortium name="Ensembl"/>
        </authorList>
    </citation>
    <scope>IDENTIFICATION</scope>
    <source>
        <strain evidence="2">Brown Norway</strain>
    </source>
</reference>
<proteinExistence type="predicted"/>
<keyword evidence="3" id="KW-1185">Reference proteome</keyword>
<dbReference type="Proteomes" id="UP000002494">
    <property type="component" value="Chromosome 7"/>
</dbReference>
<feature type="compositionally biased region" description="Low complexity" evidence="1">
    <location>
        <begin position="1"/>
        <end position="18"/>
    </location>
</feature>
<evidence type="ECO:0000256" key="1">
    <source>
        <dbReference type="SAM" id="MobiDB-lite"/>
    </source>
</evidence>